<dbReference type="EMBL" id="BAAAVT010000015">
    <property type="protein sequence ID" value="GAA3070417.1"/>
    <property type="molecule type" value="Genomic_DNA"/>
</dbReference>
<name>A0ABP6M0F7_9MICC</name>
<sequence>MVRPALYRPPLDTHEAGVTFLRRVGRLPAAILVGMASPGNASQSTADGAAEDTAHQHPAHQVTAHEDPAHEDAAEHDDDAVAGDDDAVEGDSDERPAMTTDAGTTALERFITEHLGPRVEELNAIPQAPGHQALLRRELAQRRITVREVSPHNHVLLFGGVVIGGFDRTMTSLVSSNARRVTRNKALTKRHFELQEIPVPAGRTFSEDEITEAAKYLGSLSGPAVLKPASAKPGHGIATHLTSAEELQQAWPEALDARLTGEAPSRKLMVEQFHDGLDLRAFVVGEELVSAIVRVPLHVVGDGSSEMHTLLQRDAARRQSHGHLAAHTPAVQEEDLAPMGLSLSTVLEPGRVVVLNEAANLRAGGIPVDVTDRIGEELAELAVDALWSIPGLGAAGIDLLAPDLDSAEGAVVLEADISASLVPHHCPAYGSPRNVAGAIADELLMAASR</sequence>
<evidence type="ECO:0000256" key="2">
    <source>
        <dbReference type="SAM" id="MobiDB-lite"/>
    </source>
</evidence>
<evidence type="ECO:0000313" key="5">
    <source>
        <dbReference type="Proteomes" id="UP001500236"/>
    </source>
</evidence>
<dbReference type="PROSITE" id="PS50975">
    <property type="entry name" value="ATP_GRASP"/>
    <property type="match status" value="1"/>
</dbReference>
<organism evidence="4 5">
    <name type="scientific">Nesterenkonia aethiopica</name>
    <dbReference type="NCBI Taxonomy" id="269144"/>
    <lineage>
        <taxon>Bacteria</taxon>
        <taxon>Bacillati</taxon>
        <taxon>Actinomycetota</taxon>
        <taxon>Actinomycetes</taxon>
        <taxon>Micrococcales</taxon>
        <taxon>Micrococcaceae</taxon>
        <taxon>Nesterenkonia</taxon>
    </lineage>
</organism>
<dbReference type="PANTHER" id="PTHR21621:SF0">
    <property type="entry name" value="BETA-CITRYLGLUTAMATE SYNTHASE B-RELATED"/>
    <property type="match status" value="1"/>
</dbReference>
<evidence type="ECO:0000256" key="1">
    <source>
        <dbReference type="PROSITE-ProRule" id="PRU00409"/>
    </source>
</evidence>
<evidence type="ECO:0000259" key="3">
    <source>
        <dbReference type="PROSITE" id="PS50975"/>
    </source>
</evidence>
<reference evidence="5" key="1">
    <citation type="journal article" date="2019" name="Int. J. Syst. Evol. Microbiol.">
        <title>The Global Catalogue of Microorganisms (GCM) 10K type strain sequencing project: providing services to taxonomists for standard genome sequencing and annotation.</title>
        <authorList>
            <consortium name="The Broad Institute Genomics Platform"/>
            <consortium name="The Broad Institute Genome Sequencing Center for Infectious Disease"/>
            <person name="Wu L."/>
            <person name="Ma J."/>
        </authorList>
    </citation>
    <scope>NUCLEOTIDE SEQUENCE [LARGE SCALE GENOMIC DNA]</scope>
    <source>
        <strain evidence="5">JCM 14309</strain>
    </source>
</reference>
<dbReference type="Proteomes" id="UP001500236">
    <property type="component" value="Unassembled WGS sequence"/>
</dbReference>
<dbReference type="SUPFAM" id="SSF56059">
    <property type="entry name" value="Glutathione synthetase ATP-binding domain-like"/>
    <property type="match status" value="1"/>
</dbReference>
<feature type="region of interest" description="Disordered" evidence="2">
    <location>
        <begin position="38"/>
        <end position="103"/>
    </location>
</feature>
<proteinExistence type="predicted"/>
<comment type="caution">
    <text evidence="4">The sequence shown here is derived from an EMBL/GenBank/DDBJ whole genome shotgun (WGS) entry which is preliminary data.</text>
</comment>
<dbReference type="InterPro" id="IPR011761">
    <property type="entry name" value="ATP-grasp"/>
</dbReference>
<dbReference type="PANTHER" id="PTHR21621">
    <property type="entry name" value="RIBOSOMAL PROTEIN S6 MODIFICATION PROTEIN"/>
    <property type="match status" value="1"/>
</dbReference>
<evidence type="ECO:0000313" key="4">
    <source>
        <dbReference type="EMBL" id="GAA3070417.1"/>
    </source>
</evidence>
<feature type="compositionally biased region" description="Acidic residues" evidence="2">
    <location>
        <begin position="74"/>
        <end position="92"/>
    </location>
</feature>
<keyword evidence="5" id="KW-1185">Reference proteome</keyword>
<keyword evidence="1" id="KW-0547">Nucleotide-binding</keyword>
<dbReference type="Gene3D" id="3.30.470.20">
    <property type="entry name" value="ATP-grasp fold, B domain"/>
    <property type="match status" value="2"/>
</dbReference>
<feature type="domain" description="ATP-grasp" evidence="3">
    <location>
        <begin position="189"/>
        <end position="444"/>
    </location>
</feature>
<accession>A0ABP6M0F7</accession>
<protein>
    <recommendedName>
        <fullName evidence="3">ATP-grasp domain-containing protein</fullName>
    </recommendedName>
</protein>
<feature type="compositionally biased region" description="Basic and acidic residues" evidence="2">
    <location>
        <begin position="63"/>
        <end position="73"/>
    </location>
</feature>
<gene>
    <name evidence="4" type="ORF">GCM10010529_23440</name>
</gene>
<keyword evidence="1" id="KW-0067">ATP-binding</keyword>